<dbReference type="OrthoDB" id="9814639at2"/>
<dbReference type="Pfam" id="PF01522">
    <property type="entry name" value="Polysacc_deac_1"/>
    <property type="match status" value="1"/>
</dbReference>
<organism evidence="3 4">
    <name type="scientific">Methylomonas koyamae</name>
    <dbReference type="NCBI Taxonomy" id="702114"/>
    <lineage>
        <taxon>Bacteria</taxon>
        <taxon>Pseudomonadati</taxon>
        <taxon>Pseudomonadota</taxon>
        <taxon>Gammaproteobacteria</taxon>
        <taxon>Methylococcales</taxon>
        <taxon>Methylococcaceae</taxon>
        <taxon>Methylomonas</taxon>
    </lineage>
</organism>
<dbReference type="InterPro" id="IPR051398">
    <property type="entry name" value="Polysacch_Deacetylase"/>
</dbReference>
<keyword evidence="1" id="KW-0732">Signal</keyword>
<evidence type="ECO:0000259" key="2">
    <source>
        <dbReference type="PROSITE" id="PS51677"/>
    </source>
</evidence>
<dbReference type="PROSITE" id="PS51677">
    <property type="entry name" value="NODB"/>
    <property type="match status" value="1"/>
</dbReference>
<evidence type="ECO:0000256" key="1">
    <source>
        <dbReference type="ARBA" id="ARBA00022729"/>
    </source>
</evidence>
<accession>A0A177NFC7</accession>
<dbReference type="InterPro" id="IPR011330">
    <property type="entry name" value="Glyco_hydro/deAcase_b/a-brl"/>
</dbReference>
<dbReference type="GO" id="GO:0016810">
    <property type="term" value="F:hydrolase activity, acting on carbon-nitrogen (but not peptide) bonds"/>
    <property type="evidence" value="ECO:0007669"/>
    <property type="project" value="InterPro"/>
</dbReference>
<reference evidence="4" key="1">
    <citation type="submission" date="2016-03" db="EMBL/GenBank/DDBJ databases">
        <authorList>
            <person name="Heylen K."/>
            <person name="De Vos P."/>
            <person name="Vekeman B."/>
        </authorList>
    </citation>
    <scope>NUCLEOTIDE SEQUENCE [LARGE SCALE GENOMIC DNA]</scope>
    <source>
        <strain evidence="4">R-45383</strain>
    </source>
</reference>
<gene>
    <name evidence="3" type="ORF">A1355_09400</name>
</gene>
<dbReference type="SUPFAM" id="SSF88713">
    <property type="entry name" value="Glycoside hydrolase/deacetylase"/>
    <property type="match status" value="1"/>
</dbReference>
<feature type="domain" description="NodB homology" evidence="2">
    <location>
        <begin position="60"/>
        <end position="257"/>
    </location>
</feature>
<keyword evidence="4" id="KW-1185">Reference proteome</keyword>
<dbReference type="PANTHER" id="PTHR34216">
    <property type="match status" value="1"/>
</dbReference>
<evidence type="ECO:0000313" key="3">
    <source>
        <dbReference type="EMBL" id="OAI16717.1"/>
    </source>
</evidence>
<dbReference type="AlphaFoldDB" id="A0A177NFC7"/>
<dbReference type="EMBL" id="LUUK01000183">
    <property type="protein sequence ID" value="OAI16717.1"/>
    <property type="molecule type" value="Genomic_DNA"/>
</dbReference>
<dbReference type="Gene3D" id="3.20.20.370">
    <property type="entry name" value="Glycoside hydrolase/deacetylase"/>
    <property type="match status" value="1"/>
</dbReference>
<dbReference type="Proteomes" id="UP000077628">
    <property type="component" value="Unassembled WGS sequence"/>
</dbReference>
<dbReference type="STRING" id="702114.A1355_09400"/>
<dbReference type="InterPro" id="IPR002509">
    <property type="entry name" value="NODB_dom"/>
</dbReference>
<evidence type="ECO:0000313" key="4">
    <source>
        <dbReference type="Proteomes" id="UP000077628"/>
    </source>
</evidence>
<proteinExistence type="predicted"/>
<dbReference type="GO" id="GO:0005975">
    <property type="term" value="P:carbohydrate metabolic process"/>
    <property type="evidence" value="ECO:0007669"/>
    <property type="project" value="InterPro"/>
</dbReference>
<dbReference type="CDD" id="cd10918">
    <property type="entry name" value="CE4_NodB_like_5s_6s"/>
    <property type="match status" value="1"/>
</dbReference>
<sequence length="257" mass="29675">MSRYPSPIVLMYHGTPKETPISRYSLQARLFKKHIQYFKKNGWHTALFRDLLDIKSLPEKTVILTFDDGYLDNYLGAYLPLLENQMKATWFIATKHISNSANWLPFRSPQNDLLSHVQILDMHRNQMEIGSHTCSHRELPSLHLNAQIDELIHSKKLLETLTNSSVTSLAYPFGRYNTDSLIAAREAGYNLACTTQPGWLHLEPNPLLIRRITIFSGDDDKILARKLSFADNDVSWPKVMRYYSDRVLDRLGLVKSE</sequence>
<comment type="caution">
    <text evidence="3">The sequence shown here is derived from an EMBL/GenBank/DDBJ whole genome shotgun (WGS) entry which is preliminary data.</text>
</comment>
<dbReference type="PANTHER" id="PTHR34216:SF7">
    <property type="entry name" value="POLY-BETA-1,6-N-ACETYL-D-GLUCOSAMINE N-DEACETYLASE"/>
    <property type="match status" value="1"/>
</dbReference>
<name>A0A177NFC7_9GAMM</name>
<protein>
    <recommendedName>
        <fullName evidence="2">NodB homology domain-containing protein</fullName>
    </recommendedName>
</protein>